<comment type="caution">
    <text evidence="4">The sequence shown here is derived from an EMBL/GenBank/DDBJ whole genome shotgun (WGS) entry which is preliminary data.</text>
</comment>
<dbReference type="Pfam" id="PF26337">
    <property type="entry name" value="Gtf3_C"/>
    <property type="match status" value="1"/>
</dbReference>
<dbReference type="Pfam" id="PF26334">
    <property type="entry name" value="Gtf3_N"/>
    <property type="match status" value="1"/>
</dbReference>
<dbReference type="InterPro" id="IPR058592">
    <property type="entry name" value="Gtf3_C"/>
</dbReference>
<name>A0ABR5PND4_9LACO</name>
<evidence type="ECO:0000256" key="1">
    <source>
        <dbReference type="ARBA" id="ARBA00022679"/>
    </source>
</evidence>
<keyword evidence="5" id="KW-1185">Reference proteome</keyword>
<dbReference type="Gene3D" id="3.40.50.2000">
    <property type="entry name" value="Glycogen Phosphorylase B"/>
    <property type="match status" value="2"/>
</dbReference>
<reference evidence="4 5" key="1">
    <citation type="journal article" date="2015" name="Genome Announc.">
        <title>Expanding the biotechnology potential of lactobacilli through comparative genomics of 213 strains and associated genera.</title>
        <authorList>
            <person name="Sun Z."/>
            <person name="Harris H.M."/>
            <person name="McCann A."/>
            <person name="Guo C."/>
            <person name="Argimon S."/>
            <person name="Zhang W."/>
            <person name="Yang X."/>
            <person name="Jeffery I.B."/>
            <person name="Cooney J.C."/>
            <person name="Kagawa T.F."/>
            <person name="Liu W."/>
            <person name="Song Y."/>
            <person name="Salvetti E."/>
            <person name="Wrobel A."/>
            <person name="Rasinkangas P."/>
            <person name="Parkhill J."/>
            <person name="Rea M.C."/>
            <person name="O'Sullivan O."/>
            <person name="Ritari J."/>
            <person name="Douillard F.P."/>
            <person name="Paul Ross R."/>
            <person name="Yang R."/>
            <person name="Briner A.E."/>
            <person name="Felis G.E."/>
            <person name="de Vos W.M."/>
            <person name="Barrangou R."/>
            <person name="Klaenhammer T.R."/>
            <person name="Caufield P.W."/>
            <person name="Cui Y."/>
            <person name="Zhang H."/>
            <person name="O'Toole P.W."/>
        </authorList>
    </citation>
    <scope>NUCLEOTIDE SEQUENCE [LARGE SCALE GENOMIC DNA]</scope>
    <source>
        <strain evidence="4 5">DSM 6629</strain>
    </source>
</reference>
<dbReference type="EMBL" id="AZGN01000052">
    <property type="protein sequence ID" value="KRM31737.1"/>
    <property type="molecule type" value="Genomic_DNA"/>
</dbReference>
<dbReference type="SUPFAM" id="SSF53756">
    <property type="entry name" value="UDP-Glycosyltransferase/glycogen phosphorylase"/>
    <property type="match status" value="1"/>
</dbReference>
<sequence length="336" mass="38338">MTIHITTLNGMALYNDAQNNQQIVANYGKQLGMNKFCIFTYNWPDEPVDARNTRFDGIMASLNAGDTVILQSPSWISMDWDQAFIDHLFIYQAIQKIIFIHDVIPLIDNNKKDLLPNVINYYNKADVLIVPSQNMYDFLRKNGLQKKKYVIQHFFDHPYTSTIDSSNKPKNSKTINLIDKFPNSDYINQWSSSDIKLKLYGARIDHSISNNPNVELAGQKSDPALLAELRQTGGFGFAWSQDEYSHLHPSYIVSTYLAAGIPVIVSDTSPIAEKIKEKKLGIVTTSLEEIAEKISILSDEQYEDMIKNIDKFSKLIQNGYFTKKVLIDSVMKDNFE</sequence>
<evidence type="ECO:0008006" key="6">
    <source>
        <dbReference type="Google" id="ProtNLM"/>
    </source>
</evidence>
<dbReference type="RefSeq" id="WP_057811414.1">
    <property type="nucleotide sequence ID" value="NZ_AZGN01000052.1"/>
</dbReference>
<dbReference type="GeneID" id="75117602"/>
<protein>
    <recommendedName>
        <fullName evidence="6">Glucosyltransferase 3</fullName>
    </recommendedName>
</protein>
<accession>A0ABR5PND4</accession>
<keyword evidence="1" id="KW-0808">Transferase</keyword>
<dbReference type="Proteomes" id="UP000051735">
    <property type="component" value="Unassembled WGS sequence"/>
</dbReference>
<dbReference type="PIRSF" id="PIRSF007023">
    <property type="entry name" value="UDP-Galf_transf"/>
    <property type="match status" value="1"/>
</dbReference>
<gene>
    <name evidence="4" type="ORF">FC44_GL000435</name>
</gene>
<feature type="domain" description="Glucosyltransferase 3-like C-terminal" evidence="3">
    <location>
        <begin position="179"/>
        <end position="328"/>
    </location>
</feature>
<proteinExistence type="predicted"/>
<evidence type="ECO:0000313" key="4">
    <source>
        <dbReference type="EMBL" id="KRM31737.1"/>
    </source>
</evidence>
<feature type="domain" description="Glucosyltransferase 3-like N-terminal" evidence="2">
    <location>
        <begin position="2"/>
        <end position="154"/>
    </location>
</feature>
<dbReference type="InterPro" id="IPR058591">
    <property type="entry name" value="Gtf3_N"/>
</dbReference>
<evidence type="ECO:0000313" key="5">
    <source>
        <dbReference type="Proteomes" id="UP000051735"/>
    </source>
</evidence>
<evidence type="ECO:0000259" key="2">
    <source>
        <dbReference type="Pfam" id="PF26334"/>
    </source>
</evidence>
<organism evidence="4 5">
    <name type="scientific">Lactobacillus intestinalis DSM 6629</name>
    <dbReference type="NCBI Taxonomy" id="1423761"/>
    <lineage>
        <taxon>Bacteria</taxon>
        <taxon>Bacillati</taxon>
        <taxon>Bacillota</taxon>
        <taxon>Bacilli</taxon>
        <taxon>Lactobacillales</taxon>
        <taxon>Lactobacillaceae</taxon>
        <taxon>Lactobacillus</taxon>
    </lineage>
</organism>
<evidence type="ECO:0000259" key="3">
    <source>
        <dbReference type="Pfam" id="PF26337"/>
    </source>
</evidence>